<sequence length="165" mass="18720">MAKINLVRIDSRLIHGQVITKWLKMSDANRIIIVDDELAKDDFMSIIYTTAAPKDVKVKILSIEDAKKGWVENQLGNGSLLILFKDIKTCYQLKNEGVDIENIQIGGLPSAPGRTVILRAVSFDDDDISKLEELHEAGVEINIHIIPEEPKMNYENMIKKYKEKK</sequence>
<evidence type="ECO:0000256" key="5">
    <source>
        <dbReference type="ARBA" id="ARBA00022679"/>
    </source>
</evidence>
<evidence type="ECO:0000313" key="9">
    <source>
        <dbReference type="EMBL" id="RGD73592.1"/>
    </source>
</evidence>
<keyword evidence="3" id="KW-0963">Cytoplasm</keyword>
<comment type="subcellular location">
    <subcellularLocation>
        <location evidence="1">Cytoplasm</location>
    </subcellularLocation>
</comment>
<dbReference type="Proteomes" id="UP000261212">
    <property type="component" value="Unassembled WGS sequence"/>
</dbReference>
<dbReference type="InterPro" id="IPR036667">
    <property type="entry name" value="PTS_IIB_sorbose-sp_sf"/>
</dbReference>
<gene>
    <name evidence="9" type="ORF">DW687_09585</name>
</gene>
<dbReference type="PROSITE" id="PS51101">
    <property type="entry name" value="PTS_EIIB_TYPE_4"/>
    <property type="match status" value="1"/>
</dbReference>
<dbReference type="EMBL" id="QUSM01000005">
    <property type="protein sequence ID" value="RGD73592.1"/>
    <property type="molecule type" value="Genomic_DNA"/>
</dbReference>
<accession>A0A3E3DWF3</accession>
<evidence type="ECO:0000256" key="1">
    <source>
        <dbReference type="ARBA" id="ARBA00004496"/>
    </source>
</evidence>
<dbReference type="GO" id="GO:0005737">
    <property type="term" value="C:cytoplasm"/>
    <property type="evidence" value="ECO:0007669"/>
    <property type="project" value="UniProtKB-SubCell"/>
</dbReference>
<evidence type="ECO:0000256" key="7">
    <source>
        <dbReference type="ARBA" id="ARBA00022777"/>
    </source>
</evidence>
<dbReference type="GO" id="GO:0008982">
    <property type="term" value="F:protein-N(PI)-phosphohistidine-sugar phosphotransferase activity"/>
    <property type="evidence" value="ECO:0007669"/>
    <property type="project" value="InterPro"/>
</dbReference>
<protein>
    <submittedName>
        <fullName evidence="9">PTS mannose/fructose/sorbose transporter subunit IIB</fullName>
    </submittedName>
</protein>
<keyword evidence="5" id="KW-0808">Transferase</keyword>
<proteinExistence type="predicted"/>
<organism evidence="9 10">
    <name type="scientific">Anaerofustis stercorihominis</name>
    <dbReference type="NCBI Taxonomy" id="214853"/>
    <lineage>
        <taxon>Bacteria</taxon>
        <taxon>Bacillati</taxon>
        <taxon>Bacillota</taxon>
        <taxon>Clostridia</taxon>
        <taxon>Eubacteriales</taxon>
        <taxon>Eubacteriaceae</taxon>
        <taxon>Anaerofustis</taxon>
    </lineage>
</organism>
<evidence type="ECO:0000256" key="6">
    <source>
        <dbReference type="ARBA" id="ARBA00022683"/>
    </source>
</evidence>
<keyword evidence="7" id="KW-0418">Kinase</keyword>
<dbReference type="Gene3D" id="3.40.35.10">
    <property type="entry name" value="Phosphotransferase system, sorbose subfamily IIB component"/>
    <property type="match status" value="1"/>
</dbReference>
<dbReference type="RefSeq" id="WP_117532576.1">
    <property type="nucleotide sequence ID" value="NZ_QUSM01000005.1"/>
</dbReference>
<dbReference type="SUPFAM" id="SSF52728">
    <property type="entry name" value="PTS IIb component"/>
    <property type="match status" value="1"/>
</dbReference>
<keyword evidence="4" id="KW-0762">Sugar transport</keyword>
<dbReference type="AlphaFoldDB" id="A0A3E3DWF3"/>
<name>A0A3E3DWF3_9FIRM</name>
<comment type="caution">
    <text evidence="9">The sequence shown here is derived from an EMBL/GenBank/DDBJ whole genome shotgun (WGS) entry which is preliminary data.</text>
</comment>
<evidence type="ECO:0000259" key="8">
    <source>
        <dbReference type="PROSITE" id="PS51101"/>
    </source>
</evidence>
<dbReference type="GO" id="GO:0009401">
    <property type="term" value="P:phosphoenolpyruvate-dependent sugar phosphotransferase system"/>
    <property type="evidence" value="ECO:0007669"/>
    <property type="project" value="UniProtKB-KW"/>
</dbReference>
<evidence type="ECO:0000313" key="10">
    <source>
        <dbReference type="Proteomes" id="UP000261212"/>
    </source>
</evidence>
<evidence type="ECO:0000256" key="2">
    <source>
        <dbReference type="ARBA" id="ARBA00022448"/>
    </source>
</evidence>
<reference evidence="9 10" key="1">
    <citation type="submission" date="2018-08" db="EMBL/GenBank/DDBJ databases">
        <title>A genome reference for cultivated species of the human gut microbiota.</title>
        <authorList>
            <person name="Zou Y."/>
            <person name="Xue W."/>
            <person name="Luo G."/>
        </authorList>
    </citation>
    <scope>NUCLEOTIDE SEQUENCE [LARGE SCALE GENOMIC DNA]</scope>
    <source>
        <strain evidence="9 10">AM25-6</strain>
    </source>
</reference>
<evidence type="ECO:0000256" key="3">
    <source>
        <dbReference type="ARBA" id="ARBA00022490"/>
    </source>
</evidence>
<dbReference type="InterPro" id="IPR004720">
    <property type="entry name" value="PTS_IIB_sorbose-sp"/>
</dbReference>
<dbReference type="Pfam" id="PF03830">
    <property type="entry name" value="PTSIIB_sorb"/>
    <property type="match status" value="1"/>
</dbReference>
<keyword evidence="6" id="KW-0598">Phosphotransferase system</keyword>
<evidence type="ECO:0000256" key="4">
    <source>
        <dbReference type="ARBA" id="ARBA00022597"/>
    </source>
</evidence>
<keyword evidence="2" id="KW-0813">Transport</keyword>
<dbReference type="GO" id="GO:0016301">
    <property type="term" value="F:kinase activity"/>
    <property type="evidence" value="ECO:0007669"/>
    <property type="project" value="UniProtKB-KW"/>
</dbReference>
<feature type="domain" description="PTS EIIB type-4" evidence="8">
    <location>
        <begin position="1"/>
        <end position="165"/>
    </location>
</feature>